<evidence type="ECO:0000256" key="4">
    <source>
        <dbReference type="ARBA" id="ARBA00020820"/>
    </source>
</evidence>
<comment type="subunit">
    <text evidence="3">Component of the ER membrane protein complex (EMC).</text>
</comment>
<evidence type="ECO:0000256" key="5">
    <source>
        <dbReference type="ARBA" id="ARBA00022692"/>
    </source>
</evidence>
<evidence type="ECO:0000256" key="1">
    <source>
        <dbReference type="ARBA" id="ARBA00004477"/>
    </source>
</evidence>
<evidence type="ECO:0000256" key="11">
    <source>
        <dbReference type="ARBA" id="ARBA00031143"/>
    </source>
</evidence>
<evidence type="ECO:0000256" key="8">
    <source>
        <dbReference type="ARBA" id="ARBA00022989"/>
    </source>
</evidence>
<keyword evidence="7" id="KW-0256">Endoplasmic reticulum</keyword>
<feature type="transmembrane region" description="Helical" evidence="13">
    <location>
        <begin position="130"/>
        <end position="154"/>
    </location>
</feature>
<evidence type="ECO:0000256" key="2">
    <source>
        <dbReference type="ARBA" id="ARBA00007715"/>
    </source>
</evidence>
<evidence type="ECO:0000256" key="10">
    <source>
        <dbReference type="ARBA" id="ARBA00023180"/>
    </source>
</evidence>
<keyword evidence="10" id="KW-0325">Glycoprotein</keyword>
<dbReference type="WBParaSite" id="Gr19_v10_g11301.t1">
    <property type="protein sequence ID" value="Gr19_v10_g11301.t1"/>
    <property type="gene ID" value="Gr19_v10_g11301"/>
</dbReference>
<evidence type="ECO:0000256" key="9">
    <source>
        <dbReference type="ARBA" id="ARBA00023136"/>
    </source>
</evidence>
<feature type="transmembrane region" description="Helical" evidence="13">
    <location>
        <begin position="88"/>
        <end position="110"/>
    </location>
</feature>
<dbReference type="InterPro" id="IPR031424">
    <property type="entry name" value="QVR-like"/>
</dbReference>
<dbReference type="GO" id="GO:0030431">
    <property type="term" value="P:sleep"/>
    <property type="evidence" value="ECO:0007669"/>
    <property type="project" value="InterPro"/>
</dbReference>
<dbReference type="InterPro" id="IPR009445">
    <property type="entry name" value="TMEM85/Emc4"/>
</dbReference>
<evidence type="ECO:0000256" key="13">
    <source>
        <dbReference type="SAM" id="Phobius"/>
    </source>
</evidence>
<dbReference type="GO" id="GO:0032222">
    <property type="term" value="P:regulation of synaptic transmission, cholinergic"/>
    <property type="evidence" value="ECO:0007669"/>
    <property type="project" value="InterPro"/>
</dbReference>
<evidence type="ECO:0000256" key="12">
    <source>
        <dbReference type="SAM" id="MobiDB-lite"/>
    </source>
</evidence>
<evidence type="ECO:0000256" key="7">
    <source>
        <dbReference type="ARBA" id="ARBA00022824"/>
    </source>
</evidence>
<reference evidence="15" key="1">
    <citation type="submission" date="2022-11" db="UniProtKB">
        <authorList>
            <consortium name="WormBaseParasite"/>
        </authorList>
    </citation>
    <scope>IDENTIFICATION</scope>
</reference>
<feature type="transmembrane region" description="Helical" evidence="13">
    <location>
        <begin position="348"/>
        <end position="370"/>
    </location>
</feature>
<evidence type="ECO:0000256" key="3">
    <source>
        <dbReference type="ARBA" id="ARBA00011276"/>
    </source>
</evidence>
<keyword evidence="6" id="KW-0732">Signal</keyword>
<organism evidence="14 15">
    <name type="scientific">Globodera rostochiensis</name>
    <name type="common">Golden nematode worm</name>
    <name type="synonym">Heterodera rostochiensis</name>
    <dbReference type="NCBI Taxonomy" id="31243"/>
    <lineage>
        <taxon>Eukaryota</taxon>
        <taxon>Metazoa</taxon>
        <taxon>Ecdysozoa</taxon>
        <taxon>Nematoda</taxon>
        <taxon>Chromadorea</taxon>
        <taxon>Rhabditida</taxon>
        <taxon>Tylenchina</taxon>
        <taxon>Tylenchomorpha</taxon>
        <taxon>Tylenchoidea</taxon>
        <taxon>Heteroderidae</taxon>
        <taxon>Heteroderinae</taxon>
        <taxon>Globodera</taxon>
    </lineage>
</organism>
<dbReference type="PANTHER" id="PTHR19315">
    <property type="entry name" value="ER MEMBRANE PROTEIN COMPLEX SUBUNIT 4"/>
    <property type="match status" value="1"/>
</dbReference>
<feature type="region of interest" description="Disordered" evidence="12">
    <location>
        <begin position="37"/>
        <end position="59"/>
    </location>
</feature>
<dbReference type="Pfam" id="PF17064">
    <property type="entry name" value="QVR"/>
    <property type="match status" value="1"/>
</dbReference>
<dbReference type="GO" id="GO:0005789">
    <property type="term" value="C:endoplasmic reticulum membrane"/>
    <property type="evidence" value="ECO:0007669"/>
    <property type="project" value="UniProtKB-SubCell"/>
</dbReference>
<name>A0A914GW34_GLORO</name>
<keyword evidence="14" id="KW-1185">Reference proteome</keyword>
<evidence type="ECO:0000256" key="6">
    <source>
        <dbReference type="ARBA" id="ARBA00022729"/>
    </source>
</evidence>
<proteinExistence type="inferred from homology"/>
<evidence type="ECO:0000313" key="14">
    <source>
        <dbReference type="Proteomes" id="UP000887572"/>
    </source>
</evidence>
<dbReference type="Proteomes" id="UP000887572">
    <property type="component" value="Unplaced"/>
</dbReference>
<protein>
    <recommendedName>
        <fullName evidence="4">ER membrane protein complex subunit 4</fullName>
    </recommendedName>
    <alternativeName>
        <fullName evidence="11">Transmembrane protein 85</fullName>
    </alternativeName>
</protein>
<accession>A0A914GW34</accession>
<keyword evidence="8 13" id="KW-1133">Transmembrane helix</keyword>
<feature type="transmembrane region" description="Helical" evidence="13">
    <location>
        <begin position="203"/>
        <end position="220"/>
    </location>
</feature>
<keyword evidence="9 13" id="KW-0472">Membrane</keyword>
<dbReference type="Pfam" id="PF06417">
    <property type="entry name" value="EMC4"/>
    <property type="match status" value="1"/>
</dbReference>
<feature type="compositionally biased region" description="Polar residues" evidence="12">
    <location>
        <begin position="48"/>
        <end position="59"/>
    </location>
</feature>
<sequence length="371" mass="40904">MVSTTTAPNNPMNKWRLDLCGSVGTRMLMLRSAAADQSLNPPGYNPGLATTQQNDSANRAEQQQQHLLNKRAWDMALQPIKSLPMNVFMMYMAGNTISIFPIMMVVMMAWRPMKTLMSVNAAFKPLEQEHVGSLIIHKIVFVLGNLCAIALAVYKCHSMGLLPNHASDWLDFVPPAERAQHALNYTFIAQQDHMPPHQIIRSLFSFLLFFAPFCSVVFFGCDASSNVQSAPLDARAITGNRINCYVCNSKTKGEADCAESNSDKLKAFIKKCDPVAFGPYASKEAMACRKVEQTVEDETTIVRECAYTGEKEVDGKRRTGNKAVTVLIYQCTNDQKGESPCNSALSSLIGTSSSVLSTLSLVLFALLLSFY</sequence>
<comment type="similarity">
    <text evidence="2">Belongs to the EMC4 family.</text>
</comment>
<comment type="subcellular location">
    <subcellularLocation>
        <location evidence="1">Endoplasmic reticulum membrane</location>
        <topology evidence="1">Multi-pass membrane protein</topology>
    </subcellularLocation>
</comment>
<dbReference type="AlphaFoldDB" id="A0A914GW34"/>
<keyword evidence="5 13" id="KW-0812">Transmembrane</keyword>
<evidence type="ECO:0000313" key="15">
    <source>
        <dbReference type="WBParaSite" id="Gr19_v10_g11301.t1"/>
    </source>
</evidence>